<organism evidence="6 7">
    <name type="scientific">Phyllostomus discolor</name>
    <name type="common">pale spear-nosed bat</name>
    <dbReference type="NCBI Taxonomy" id="89673"/>
    <lineage>
        <taxon>Eukaryota</taxon>
        <taxon>Metazoa</taxon>
        <taxon>Chordata</taxon>
        <taxon>Craniata</taxon>
        <taxon>Vertebrata</taxon>
        <taxon>Euteleostomi</taxon>
        <taxon>Mammalia</taxon>
        <taxon>Eutheria</taxon>
        <taxon>Laurasiatheria</taxon>
        <taxon>Chiroptera</taxon>
        <taxon>Yangochiroptera</taxon>
        <taxon>Phyllostomidae</taxon>
        <taxon>Phyllostominae</taxon>
        <taxon>Phyllostomus</taxon>
    </lineage>
</organism>
<comment type="subunit">
    <text evidence="4">Interacts with hair keratins.</text>
</comment>
<accession>A0A6J2L274</accession>
<evidence type="ECO:0000256" key="1">
    <source>
        <dbReference type="ARBA" id="ARBA00022737"/>
    </source>
</evidence>
<dbReference type="PANTHER" id="PTHR23260:SF8">
    <property type="entry name" value="KERATIN-ASSOCIATED PROTEIN"/>
    <property type="match status" value="1"/>
</dbReference>
<dbReference type="OrthoDB" id="9832400at2759"/>
<feature type="region of interest" description="Disordered" evidence="5">
    <location>
        <begin position="127"/>
        <end position="197"/>
    </location>
</feature>
<dbReference type="GO" id="GO:0005829">
    <property type="term" value="C:cytosol"/>
    <property type="evidence" value="ECO:0007669"/>
    <property type="project" value="UniProtKB-ARBA"/>
</dbReference>
<feature type="region of interest" description="Disordered" evidence="5">
    <location>
        <begin position="1"/>
        <end position="24"/>
    </location>
</feature>
<protein>
    <recommendedName>
        <fullName evidence="4">Keratin-associated protein</fullName>
    </recommendedName>
</protein>
<comment type="similarity">
    <text evidence="3 4">Belongs to the PMG family.</text>
</comment>
<keyword evidence="6" id="KW-1185">Reference proteome</keyword>
<evidence type="ECO:0000256" key="5">
    <source>
        <dbReference type="SAM" id="MobiDB-lite"/>
    </source>
</evidence>
<feature type="compositionally biased region" description="Pro residues" evidence="5">
    <location>
        <begin position="156"/>
        <end position="170"/>
    </location>
</feature>
<proteinExistence type="inferred from homology"/>
<feature type="compositionally biased region" description="Low complexity" evidence="5">
    <location>
        <begin position="9"/>
        <end position="18"/>
    </location>
</feature>
<dbReference type="GO" id="GO:0005198">
    <property type="term" value="F:structural molecule activity"/>
    <property type="evidence" value="ECO:0007669"/>
    <property type="project" value="InterPro"/>
</dbReference>
<dbReference type="GeneID" id="114490007"/>
<evidence type="ECO:0000313" key="7">
    <source>
        <dbReference type="RefSeq" id="XP_028359695.1"/>
    </source>
</evidence>
<comment type="function">
    <text evidence="4">In the hair cortex, hair keratin intermediate filaments are embedded in an interfilamentous matrix, consisting of hair keratin-associated proteins (KRTAP), which are essential for the formation of a rigid and resistant hair shaft through their extensive disulfide bond cross-linking with abundant cysteine residues of hair keratins. The matrix proteins include the high-sulfur and high-glycine-tyrosine keratins.</text>
</comment>
<gene>
    <name evidence="7" type="primary">LOC114490007</name>
</gene>
<dbReference type="PANTHER" id="PTHR23260">
    <property type="entry name" value="KERATIN ASSOCIATED PROTEIN 3-3-RELATED"/>
    <property type="match status" value="1"/>
</dbReference>
<keyword evidence="2 4" id="KW-0416">Keratin</keyword>
<dbReference type="InParanoid" id="A0A6J2L274"/>
<dbReference type="Proteomes" id="UP000504628">
    <property type="component" value="Chromosome 2"/>
</dbReference>
<dbReference type="KEGG" id="pdic:114490007"/>
<reference evidence="7" key="1">
    <citation type="submission" date="2025-08" db="UniProtKB">
        <authorList>
            <consortium name="RefSeq"/>
        </authorList>
    </citation>
    <scope>IDENTIFICATION</scope>
    <source>
        <tissue evidence="7">Muscle</tissue>
    </source>
</reference>
<evidence type="ECO:0000256" key="3">
    <source>
        <dbReference type="ARBA" id="ARBA00034495"/>
    </source>
</evidence>
<evidence type="ECO:0000256" key="4">
    <source>
        <dbReference type="RuleBase" id="RU369044"/>
    </source>
</evidence>
<name>A0A6J2L274_9CHIR</name>
<evidence type="ECO:0000256" key="2">
    <source>
        <dbReference type="ARBA" id="ARBA00022744"/>
    </source>
</evidence>
<dbReference type="InterPro" id="IPR007659">
    <property type="entry name" value="Keratin_matx"/>
</dbReference>
<dbReference type="InterPro" id="IPR007951">
    <property type="entry name" value="KRTAP_PMG"/>
</dbReference>
<dbReference type="RefSeq" id="XP_028359695.1">
    <property type="nucleotide sequence ID" value="XM_028503894.2"/>
</dbReference>
<sequence>MPPSHRPLLRGPRGAPPLSAIEHSSPPPCLGNGVFLPSSCHSRTWLLDRAEESRGLKPEPCPRDSGVPRSCLPAVVLVAGSHASTRERTMCPSGGSSAECRCESQPCTPARSQPAGFATQSCPPGSHGAKPCPSRTDASTQCPAPECGLSQGHPQDPGPRPCRPPAPGTPSPQLLGPSSDTGEPPCCVTGGWGRPCE</sequence>
<evidence type="ECO:0000313" key="6">
    <source>
        <dbReference type="Proteomes" id="UP000504628"/>
    </source>
</evidence>
<dbReference type="Pfam" id="PF05287">
    <property type="entry name" value="PMG"/>
    <property type="match status" value="1"/>
</dbReference>
<dbReference type="GO" id="GO:0045095">
    <property type="term" value="C:keratin filament"/>
    <property type="evidence" value="ECO:0007669"/>
    <property type="project" value="UniProtKB-UniRule"/>
</dbReference>
<dbReference type="AlphaFoldDB" id="A0A6J2L274"/>
<keyword evidence="1" id="KW-0677">Repeat</keyword>